<dbReference type="Proteomes" id="UP000772196">
    <property type="component" value="Unassembled WGS sequence"/>
</dbReference>
<proteinExistence type="inferred from homology"/>
<dbReference type="InterPro" id="IPR006016">
    <property type="entry name" value="UspA"/>
</dbReference>
<dbReference type="Gene3D" id="3.40.50.620">
    <property type="entry name" value="HUPs"/>
    <property type="match status" value="2"/>
</dbReference>
<comment type="similarity">
    <text evidence="1">Belongs to the universal stress protein A family.</text>
</comment>
<gene>
    <name evidence="3" type="ORF">HFV08_16775</name>
</gene>
<reference evidence="3 4" key="1">
    <citation type="submission" date="2020-04" db="EMBL/GenBank/DDBJ databases">
        <title>Phylogenetic Diversity and Antibacterial Activity against Ralstonia solanacearum of Endophytic Actinomycete Isolated from Moss.</title>
        <authorList>
            <person name="Zhuang X."/>
        </authorList>
    </citation>
    <scope>NUCLEOTIDE SEQUENCE [LARGE SCALE GENOMIC DNA]</scope>
    <source>
        <strain evidence="3 4">LD120</strain>
    </source>
</reference>
<dbReference type="PANTHER" id="PTHR46268">
    <property type="entry name" value="STRESS RESPONSE PROTEIN NHAX"/>
    <property type="match status" value="1"/>
</dbReference>
<feature type="domain" description="UspA" evidence="2">
    <location>
        <begin position="5"/>
        <end position="137"/>
    </location>
</feature>
<dbReference type="InterPro" id="IPR014729">
    <property type="entry name" value="Rossmann-like_a/b/a_fold"/>
</dbReference>
<sequence length="292" mass="30505">MSGILTVGLDGSEQSLAALDWAAHEALRSGQELRLLHACFWQPTDVAPVLAGRAAEEEWARGVLAEAAARARGLGPGLTVSTEVVTAPPVDALLTASVDSDLLVLGSRALGALGGYLVGSVALHVLRQVTRPVVLVRRPRAEGRNRPADVVVVGVDDTEAPGEEVLEFAFAAAAAQGLPLRAVRAWALPTMFSAEPLVAPAVDAAGGLEAWHRQLLTEALRPLREKYPQVEVAEHVEIGSPSQVLLSQSGDAALLVVGRHLAAHPTPRRIGSTTHALLHHSTAPVAVIPLSA</sequence>
<dbReference type="EMBL" id="JAAWWP010000009">
    <property type="protein sequence ID" value="NKI42860.1"/>
    <property type="molecule type" value="Genomic_DNA"/>
</dbReference>
<dbReference type="CDD" id="cd23659">
    <property type="entry name" value="USP_At3g01520-like"/>
    <property type="match status" value="1"/>
</dbReference>
<dbReference type="RefSeq" id="WP_168540298.1">
    <property type="nucleotide sequence ID" value="NZ_JAAWWP010000009.1"/>
</dbReference>
<dbReference type="InterPro" id="IPR006015">
    <property type="entry name" value="Universal_stress_UspA"/>
</dbReference>
<evidence type="ECO:0000313" key="4">
    <source>
        <dbReference type="Proteomes" id="UP000772196"/>
    </source>
</evidence>
<evidence type="ECO:0000256" key="1">
    <source>
        <dbReference type="ARBA" id="ARBA00008791"/>
    </source>
</evidence>
<dbReference type="Pfam" id="PF00582">
    <property type="entry name" value="Usp"/>
    <property type="match status" value="2"/>
</dbReference>
<comment type="caution">
    <text evidence="3">The sequence shown here is derived from an EMBL/GenBank/DDBJ whole genome shotgun (WGS) entry which is preliminary data.</text>
</comment>
<name>A0ABX1H3D2_9ACTN</name>
<dbReference type="PRINTS" id="PR01438">
    <property type="entry name" value="UNVRSLSTRESS"/>
</dbReference>
<dbReference type="PANTHER" id="PTHR46268:SF6">
    <property type="entry name" value="UNIVERSAL STRESS PROTEIN UP12"/>
    <property type="match status" value="1"/>
</dbReference>
<accession>A0ABX1H3D2</accession>
<dbReference type="SUPFAM" id="SSF52402">
    <property type="entry name" value="Adenine nucleotide alpha hydrolases-like"/>
    <property type="match status" value="2"/>
</dbReference>
<feature type="domain" description="UspA" evidence="2">
    <location>
        <begin position="150"/>
        <end position="289"/>
    </location>
</feature>
<evidence type="ECO:0000259" key="2">
    <source>
        <dbReference type="Pfam" id="PF00582"/>
    </source>
</evidence>
<evidence type="ECO:0000313" key="3">
    <source>
        <dbReference type="EMBL" id="NKI42860.1"/>
    </source>
</evidence>
<organism evidence="3 4">
    <name type="scientific">Streptomyces physcomitrii</name>
    <dbReference type="NCBI Taxonomy" id="2724184"/>
    <lineage>
        <taxon>Bacteria</taxon>
        <taxon>Bacillati</taxon>
        <taxon>Actinomycetota</taxon>
        <taxon>Actinomycetes</taxon>
        <taxon>Kitasatosporales</taxon>
        <taxon>Streptomycetaceae</taxon>
        <taxon>Streptomyces</taxon>
    </lineage>
</organism>
<protein>
    <submittedName>
        <fullName evidence="3">Universal stress protein</fullName>
    </submittedName>
</protein>
<keyword evidence="4" id="KW-1185">Reference proteome</keyword>